<feature type="region of interest" description="Disordered" evidence="1">
    <location>
        <begin position="187"/>
        <end position="211"/>
    </location>
</feature>
<dbReference type="EMBL" id="AGNL01035255">
    <property type="protein sequence ID" value="EJK54804.1"/>
    <property type="molecule type" value="Genomic_DNA"/>
</dbReference>
<evidence type="ECO:0000313" key="2">
    <source>
        <dbReference type="EMBL" id="EJK54804.1"/>
    </source>
</evidence>
<proteinExistence type="predicted"/>
<feature type="compositionally biased region" description="Basic and acidic residues" evidence="1">
    <location>
        <begin position="189"/>
        <end position="201"/>
    </location>
</feature>
<evidence type="ECO:0000313" key="3">
    <source>
        <dbReference type="Proteomes" id="UP000266841"/>
    </source>
</evidence>
<sequence>MPYGVDKRSNDVMKRAVGVGDWAEGAAAGAAGGKTKGGGQQSLSDLVMKKPKYHRSCFEEAQVHRYQTAEVLLTDNIYPNGVFLNTLMVWMTLGRCSGQRRGLSCSAECSLHADGSIGSVRGLLRPQTTIDAPTMPTIIDLLAPIPASGVRGNDGVYPARPSALHTPTGPFGRSVASVDLEQPSMTDAADNHRSVSSDFTKRANGSSGEGACLEEQSARFGDMSSDETAATEFNDSVGRSGLGRWATTYTKCPLQRPKLFGHQEDMEGIRLCRREADGLIPQIPAVWAVRTPSSRGDSRSSKDRWSPRARPAGTGHIINQVDSRL</sequence>
<comment type="caution">
    <text evidence="2">The sequence shown here is derived from an EMBL/GenBank/DDBJ whole genome shotgun (WGS) entry which is preliminary data.</text>
</comment>
<reference evidence="2 3" key="1">
    <citation type="journal article" date="2012" name="Genome Biol.">
        <title>Genome and low-iron response of an oceanic diatom adapted to chronic iron limitation.</title>
        <authorList>
            <person name="Lommer M."/>
            <person name="Specht M."/>
            <person name="Roy A.S."/>
            <person name="Kraemer L."/>
            <person name="Andreson R."/>
            <person name="Gutowska M.A."/>
            <person name="Wolf J."/>
            <person name="Bergner S.V."/>
            <person name="Schilhabel M.B."/>
            <person name="Klostermeier U.C."/>
            <person name="Beiko R.G."/>
            <person name="Rosenstiel P."/>
            <person name="Hippler M."/>
            <person name="Laroche J."/>
        </authorList>
    </citation>
    <scope>NUCLEOTIDE SEQUENCE [LARGE SCALE GENOMIC DNA]</scope>
    <source>
        <strain evidence="2 3">CCMP1005</strain>
    </source>
</reference>
<dbReference type="Proteomes" id="UP000266841">
    <property type="component" value="Unassembled WGS sequence"/>
</dbReference>
<name>K0RR03_THAOC</name>
<feature type="compositionally biased region" description="Basic and acidic residues" evidence="1">
    <location>
        <begin position="296"/>
        <end position="306"/>
    </location>
</feature>
<feature type="region of interest" description="Disordered" evidence="1">
    <location>
        <begin position="290"/>
        <end position="325"/>
    </location>
</feature>
<protein>
    <submittedName>
        <fullName evidence="2">Uncharacterized protein</fullName>
    </submittedName>
</protein>
<dbReference type="AlphaFoldDB" id="K0RR03"/>
<organism evidence="2 3">
    <name type="scientific">Thalassiosira oceanica</name>
    <name type="common">Marine diatom</name>
    <dbReference type="NCBI Taxonomy" id="159749"/>
    <lineage>
        <taxon>Eukaryota</taxon>
        <taxon>Sar</taxon>
        <taxon>Stramenopiles</taxon>
        <taxon>Ochrophyta</taxon>
        <taxon>Bacillariophyta</taxon>
        <taxon>Coscinodiscophyceae</taxon>
        <taxon>Thalassiosirophycidae</taxon>
        <taxon>Thalassiosirales</taxon>
        <taxon>Thalassiosiraceae</taxon>
        <taxon>Thalassiosira</taxon>
    </lineage>
</organism>
<gene>
    <name evidence="2" type="ORF">THAOC_25537</name>
</gene>
<keyword evidence="3" id="KW-1185">Reference proteome</keyword>
<evidence type="ECO:0000256" key="1">
    <source>
        <dbReference type="SAM" id="MobiDB-lite"/>
    </source>
</evidence>
<accession>K0RR03</accession>